<evidence type="ECO:0000313" key="2">
    <source>
        <dbReference type="Proteomes" id="UP001458880"/>
    </source>
</evidence>
<dbReference type="PANTHER" id="PTHR47326">
    <property type="entry name" value="TRANSPOSABLE ELEMENT TC3 TRANSPOSASE-LIKE PROTEIN"/>
    <property type="match status" value="1"/>
</dbReference>
<evidence type="ECO:0008006" key="3">
    <source>
        <dbReference type="Google" id="ProtNLM"/>
    </source>
</evidence>
<evidence type="ECO:0000313" key="1">
    <source>
        <dbReference type="EMBL" id="KAK9737958.1"/>
    </source>
</evidence>
<gene>
    <name evidence="1" type="ORF">QE152_g10293</name>
</gene>
<organism evidence="1 2">
    <name type="scientific">Popillia japonica</name>
    <name type="common">Japanese beetle</name>
    <dbReference type="NCBI Taxonomy" id="7064"/>
    <lineage>
        <taxon>Eukaryota</taxon>
        <taxon>Metazoa</taxon>
        <taxon>Ecdysozoa</taxon>
        <taxon>Arthropoda</taxon>
        <taxon>Hexapoda</taxon>
        <taxon>Insecta</taxon>
        <taxon>Pterygota</taxon>
        <taxon>Neoptera</taxon>
        <taxon>Endopterygota</taxon>
        <taxon>Coleoptera</taxon>
        <taxon>Polyphaga</taxon>
        <taxon>Scarabaeiformia</taxon>
        <taxon>Scarabaeidae</taxon>
        <taxon>Rutelinae</taxon>
        <taxon>Popillia</taxon>
    </lineage>
</organism>
<keyword evidence="2" id="KW-1185">Reference proteome</keyword>
<dbReference type="AlphaFoldDB" id="A0AAW1LVM2"/>
<dbReference type="PANTHER" id="PTHR47326:SF1">
    <property type="entry name" value="HTH PSQ-TYPE DOMAIN-CONTAINING PROTEIN"/>
    <property type="match status" value="1"/>
</dbReference>
<proteinExistence type="predicted"/>
<dbReference type="GO" id="GO:0003676">
    <property type="term" value="F:nucleic acid binding"/>
    <property type="evidence" value="ECO:0007669"/>
    <property type="project" value="InterPro"/>
</dbReference>
<name>A0AAW1LVM2_POPJA</name>
<dbReference type="EMBL" id="JASPKY010000093">
    <property type="protein sequence ID" value="KAK9737958.1"/>
    <property type="molecule type" value="Genomic_DNA"/>
</dbReference>
<comment type="caution">
    <text evidence="1">The sequence shown here is derived from an EMBL/GenBank/DDBJ whole genome shotgun (WGS) entry which is preliminary data.</text>
</comment>
<dbReference type="Gene3D" id="3.30.420.10">
    <property type="entry name" value="Ribonuclease H-like superfamily/Ribonuclease H"/>
    <property type="match status" value="1"/>
</dbReference>
<reference evidence="1 2" key="1">
    <citation type="journal article" date="2024" name="BMC Genomics">
        <title>De novo assembly and annotation of Popillia japonica's genome with initial clues to its potential as an invasive pest.</title>
        <authorList>
            <person name="Cucini C."/>
            <person name="Boschi S."/>
            <person name="Funari R."/>
            <person name="Cardaioli E."/>
            <person name="Iannotti N."/>
            <person name="Marturano G."/>
            <person name="Paoli F."/>
            <person name="Bruttini M."/>
            <person name="Carapelli A."/>
            <person name="Frati F."/>
            <person name="Nardi F."/>
        </authorList>
    </citation>
    <scope>NUCLEOTIDE SEQUENCE [LARGE SCALE GENOMIC DNA]</scope>
    <source>
        <strain evidence="1">DMR45628</strain>
    </source>
</reference>
<dbReference type="InterPro" id="IPR036397">
    <property type="entry name" value="RNaseH_sf"/>
</dbReference>
<dbReference type="Proteomes" id="UP001458880">
    <property type="component" value="Unassembled WGS sequence"/>
</dbReference>
<protein>
    <recommendedName>
        <fullName evidence="3">Transposase</fullName>
    </recommendedName>
</protein>
<accession>A0AAW1LVM2</accession>
<sequence>MGIFVVKKSNKVFVIVFPCLLIRQYLRIVVKFEPTASAADERSTVREWENTIRVPETIEPTASAADERSTVREWENTIRVPETIERVREHFTAQPSTSTSRASQELEIPRTTLRRILKQDLKMKPYKIQINQLSRPFDMERRFDFANEIIQRIENGSMSLERVWWSDESHFDVSGYVNKQNWRHWGQIIRI</sequence>